<dbReference type="PANTHER" id="PTHR33991">
    <property type="entry name" value="DNA REPAIR PROTEIN RECO"/>
    <property type="match status" value="1"/>
</dbReference>
<dbReference type="EMBL" id="ACGK02000001">
    <property type="protein sequence ID" value="EGF23757.1"/>
    <property type="molecule type" value="Genomic_DNA"/>
</dbReference>
<dbReference type="InterPro" id="IPR003717">
    <property type="entry name" value="RecO"/>
</dbReference>
<dbReference type="Gene3D" id="1.20.1440.120">
    <property type="entry name" value="Recombination protein O, C-terminal domain"/>
    <property type="match status" value="1"/>
</dbReference>
<evidence type="ECO:0000256" key="4">
    <source>
        <dbReference type="ARBA" id="ARBA00022763"/>
    </source>
</evidence>
<dbReference type="eggNOG" id="COG1381">
    <property type="taxonomic scope" value="Bacteria"/>
</dbReference>
<dbReference type="SUPFAM" id="SSF50249">
    <property type="entry name" value="Nucleic acid-binding proteins"/>
    <property type="match status" value="1"/>
</dbReference>
<sequence length="258" mass="28622">MQSTNGVLMNRRKLIRKHALIIDHRTKLKEKDRILTLVCDDGTQRQAIAKGALKPGGRFAGVCEFAHEADFLLAEGTSLDIVQEAVSICPHKTLRELPDAFAAACVVCELARYTTFPDLPNPFMFNICSCALSLCETINSYTVLLALVVAYTFKVLAHEGYRPILSSCIYCGEADIAYFSATSGGSICTSCAHDIDGLSEITPSEVQFLEFMLGSVFDKIIHTDYDPKIMYNLGLLAHQWAATHLDVRLRAFEFFLQI</sequence>
<dbReference type="Gene3D" id="2.40.50.140">
    <property type="entry name" value="Nucleic acid-binding proteins"/>
    <property type="match status" value="1"/>
</dbReference>
<dbReference type="InterPro" id="IPR042242">
    <property type="entry name" value="RecO_C"/>
</dbReference>
<evidence type="ECO:0000256" key="2">
    <source>
        <dbReference type="ARBA" id="ARBA00007452"/>
    </source>
</evidence>
<evidence type="ECO:0000313" key="11">
    <source>
        <dbReference type="Proteomes" id="UP000005947"/>
    </source>
</evidence>
<comment type="similarity">
    <text evidence="2 8">Belongs to the RecO family.</text>
</comment>
<proteinExistence type="inferred from homology"/>
<evidence type="ECO:0000256" key="5">
    <source>
        <dbReference type="ARBA" id="ARBA00023172"/>
    </source>
</evidence>
<dbReference type="Proteomes" id="UP000005947">
    <property type="component" value="Unassembled WGS sequence"/>
</dbReference>
<dbReference type="InterPro" id="IPR012340">
    <property type="entry name" value="NA-bd_OB-fold"/>
</dbReference>
<evidence type="ECO:0000313" key="10">
    <source>
        <dbReference type="EMBL" id="EGF23757.1"/>
    </source>
</evidence>
<dbReference type="GO" id="GO:0006302">
    <property type="term" value="P:double-strand break repair"/>
    <property type="evidence" value="ECO:0007669"/>
    <property type="project" value="TreeGrafter"/>
</dbReference>
<evidence type="ECO:0000256" key="7">
    <source>
        <dbReference type="ARBA" id="ARBA00033409"/>
    </source>
</evidence>
<dbReference type="HAMAP" id="MF_00201">
    <property type="entry name" value="RecO"/>
    <property type="match status" value="1"/>
</dbReference>
<dbReference type="Pfam" id="PF02565">
    <property type="entry name" value="RecO_C"/>
    <property type="match status" value="1"/>
</dbReference>
<dbReference type="GO" id="GO:0043590">
    <property type="term" value="C:bacterial nucleoid"/>
    <property type="evidence" value="ECO:0007669"/>
    <property type="project" value="TreeGrafter"/>
</dbReference>
<keyword evidence="11" id="KW-1185">Reference proteome</keyword>
<evidence type="ECO:0000256" key="1">
    <source>
        <dbReference type="ARBA" id="ARBA00003065"/>
    </source>
</evidence>
<dbReference type="OrthoDB" id="9812244at2"/>
<dbReference type="InterPro" id="IPR037278">
    <property type="entry name" value="ARFGAP/RecO"/>
</dbReference>
<evidence type="ECO:0000259" key="9">
    <source>
        <dbReference type="Pfam" id="PF11967"/>
    </source>
</evidence>
<evidence type="ECO:0000256" key="8">
    <source>
        <dbReference type="HAMAP-Rule" id="MF_00201"/>
    </source>
</evidence>
<gene>
    <name evidence="8 10" type="primary">recO</name>
    <name evidence="10" type="ORF">HMPREF0091_10704</name>
</gene>
<keyword evidence="4 8" id="KW-0227">DNA damage</keyword>
<accession>F1T4W3</accession>
<dbReference type="InterPro" id="IPR022572">
    <property type="entry name" value="DNA_rep/recomb_RecO_N"/>
</dbReference>
<dbReference type="NCBIfam" id="TIGR00613">
    <property type="entry name" value="reco"/>
    <property type="match status" value="1"/>
</dbReference>
<feature type="domain" description="DNA replication/recombination mediator RecO N-terminal" evidence="9">
    <location>
        <begin position="18"/>
        <end position="86"/>
    </location>
</feature>
<reference evidence="10 11" key="1">
    <citation type="submission" date="2011-02" db="EMBL/GenBank/DDBJ databases">
        <authorList>
            <person name="Muzny D."/>
            <person name="Qin X."/>
            <person name="Buhay C."/>
            <person name="Dugan-Rocha S."/>
            <person name="Ding Y."/>
            <person name="Chen G."/>
            <person name="Hawes A."/>
            <person name="Holder M."/>
            <person name="Jhangiani S."/>
            <person name="Johnson A."/>
            <person name="Khan Z."/>
            <person name="Li Z."/>
            <person name="Liu W."/>
            <person name="Liu X."/>
            <person name="Perez L."/>
            <person name="Shen H."/>
            <person name="Wang Q."/>
            <person name="Watt J."/>
            <person name="Xi L."/>
            <person name="Xin Y."/>
            <person name="Zhou J."/>
            <person name="Deng J."/>
            <person name="Jiang H."/>
            <person name="Liu Y."/>
            <person name="Qu J."/>
            <person name="Song X.-Z."/>
            <person name="Zhang L."/>
            <person name="Villasana D."/>
            <person name="Johnson A."/>
            <person name="Liu J."/>
            <person name="Liyanage D."/>
            <person name="Lorensuhewa L."/>
            <person name="Robinson T."/>
            <person name="Song A."/>
            <person name="Song B.-B."/>
            <person name="Dinh H."/>
            <person name="Thornton R."/>
            <person name="Coyle M."/>
            <person name="Francisco L."/>
            <person name="Jackson L."/>
            <person name="Javaid M."/>
            <person name="Korchina V."/>
            <person name="Kovar C."/>
            <person name="Mata R."/>
            <person name="Mathew T."/>
            <person name="Ngo R."/>
            <person name="Nguyen L."/>
            <person name="Nguyen N."/>
            <person name="Okwuonu G."/>
            <person name="Ongeri F."/>
            <person name="Pham C."/>
            <person name="Simmons D."/>
            <person name="Wilczek-Boney K."/>
            <person name="Hale W."/>
            <person name="Jakkamsetti A."/>
            <person name="Pham P."/>
            <person name="Ruth R."/>
            <person name="San Lucas F."/>
            <person name="Warren J."/>
            <person name="Zhang J."/>
            <person name="Zhao Z."/>
            <person name="Zhou C."/>
            <person name="Zhu D."/>
            <person name="Lee S."/>
            <person name="Bess C."/>
            <person name="Blankenburg K."/>
            <person name="Forbes L."/>
            <person name="Fu Q."/>
            <person name="Gubbala S."/>
            <person name="Hirani K."/>
            <person name="Jayaseelan J.C."/>
            <person name="Lara F."/>
            <person name="Munidasa M."/>
            <person name="Palculict T."/>
            <person name="Patil S."/>
            <person name="Pu L.-L."/>
            <person name="Saada N."/>
            <person name="Tang L."/>
            <person name="Weissenberger G."/>
            <person name="Zhu Y."/>
            <person name="Hemphill L."/>
            <person name="Shang Y."/>
            <person name="Youmans B."/>
            <person name="Ayvaz T."/>
            <person name="Ross M."/>
            <person name="Santibanez J."/>
            <person name="Aqrawi P."/>
            <person name="Gross S."/>
            <person name="Joshi V."/>
            <person name="Fowler G."/>
            <person name="Nazareth L."/>
            <person name="Reid J."/>
            <person name="Worley K."/>
            <person name="Petrosino J."/>
            <person name="Highlander S."/>
            <person name="Gibbs R."/>
        </authorList>
    </citation>
    <scope>NUCLEOTIDE SEQUENCE [LARGE SCALE GENOMIC DNA]</scope>
    <source>
        <strain evidence="10 11">DSM 15829</strain>
    </source>
</reference>
<protein>
    <recommendedName>
        <fullName evidence="3 8">DNA repair protein RecO</fullName>
    </recommendedName>
    <alternativeName>
        <fullName evidence="7 8">Recombination protein O</fullName>
    </alternativeName>
</protein>
<dbReference type="SUPFAM" id="SSF57863">
    <property type="entry name" value="ArfGap/RecO-like zinc finger"/>
    <property type="match status" value="1"/>
</dbReference>
<dbReference type="Pfam" id="PF11967">
    <property type="entry name" value="RecO_N"/>
    <property type="match status" value="1"/>
</dbReference>
<dbReference type="PANTHER" id="PTHR33991:SF1">
    <property type="entry name" value="DNA REPAIR PROTEIN RECO"/>
    <property type="match status" value="1"/>
</dbReference>
<comment type="function">
    <text evidence="1 8">Involved in DNA repair and RecF pathway recombination.</text>
</comment>
<evidence type="ECO:0000256" key="6">
    <source>
        <dbReference type="ARBA" id="ARBA00023204"/>
    </source>
</evidence>
<name>F1T4W3_9ACTN</name>
<comment type="caution">
    <text evidence="10">The sequence shown here is derived from an EMBL/GenBank/DDBJ whole genome shotgun (WGS) entry which is preliminary data.</text>
</comment>
<dbReference type="GO" id="GO:0006310">
    <property type="term" value="P:DNA recombination"/>
    <property type="evidence" value="ECO:0007669"/>
    <property type="project" value="UniProtKB-UniRule"/>
</dbReference>
<evidence type="ECO:0000256" key="3">
    <source>
        <dbReference type="ARBA" id="ARBA00021310"/>
    </source>
</evidence>
<organism evidence="10 11">
    <name type="scientific">Fannyhessea vaginae DSM 15829</name>
    <dbReference type="NCBI Taxonomy" id="525256"/>
    <lineage>
        <taxon>Bacteria</taxon>
        <taxon>Bacillati</taxon>
        <taxon>Actinomycetota</taxon>
        <taxon>Coriobacteriia</taxon>
        <taxon>Coriobacteriales</taxon>
        <taxon>Atopobiaceae</taxon>
        <taxon>Fannyhessea</taxon>
    </lineage>
</organism>
<keyword evidence="5 8" id="KW-0233">DNA recombination</keyword>
<keyword evidence="6 8" id="KW-0234">DNA repair</keyword>
<dbReference type="AlphaFoldDB" id="F1T4W3"/>